<dbReference type="InterPro" id="IPR027417">
    <property type="entry name" value="P-loop_NTPase"/>
</dbReference>
<dbReference type="PANTHER" id="PTHR43394:SF1">
    <property type="entry name" value="ATP-BINDING CASSETTE SUB-FAMILY B MEMBER 10, MITOCHONDRIAL"/>
    <property type="match status" value="1"/>
</dbReference>
<protein>
    <submittedName>
        <fullName evidence="2">ABC transporter, ATP-binding protein</fullName>
    </submittedName>
</protein>
<name>K1S2B3_9ZZZZ</name>
<keyword evidence="2" id="KW-0067">ATP-binding</keyword>
<dbReference type="Pfam" id="PF00005">
    <property type="entry name" value="ABC_tran"/>
    <property type="match status" value="1"/>
</dbReference>
<dbReference type="GO" id="GO:0015421">
    <property type="term" value="F:ABC-type oligopeptide transporter activity"/>
    <property type="evidence" value="ECO:0007669"/>
    <property type="project" value="TreeGrafter"/>
</dbReference>
<dbReference type="InterPro" id="IPR003439">
    <property type="entry name" value="ABC_transporter-like_ATP-bd"/>
</dbReference>
<dbReference type="InterPro" id="IPR039421">
    <property type="entry name" value="Type_1_exporter"/>
</dbReference>
<dbReference type="AlphaFoldDB" id="K1S2B3"/>
<evidence type="ECO:0000259" key="1">
    <source>
        <dbReference type="Pfam" id="PF00005"/>
    </source>
</evidence>
<feature type="domain" description="ABC transporter" evidence="1">
    <location>
        <begin position="9"/>
        <end position="87"/>
    </location>
</feature>
<comment type="caution">
    <text evidence="2">The sequence shown here is derived from an EMBL/GenBank/DDBJ whole genome shotgun (WGS) entry which is preliminary data.</text>
</comment>
<keyword evidence="2" id="KW-0547">Nucleotide-binding</keyword>
<evidence type="ECO:0000313" key="2">
    <source>
        <dbReference type="EMBL" id="EKC47860.1"/>
    </source>
</evidence>
<organism evidence="2">
    <name type="scientific">human gut metagenome</name>
    <dbReference type="NCBI Taxonomy" id="408170"/>
    <lineage>
        <taxon>unclassified sequences</taxon>
        <taxon>metagenomes</taxon>
        <taxon>organismal metagenomes</taxon>
    </lineage>
</organism>
<reference evidence="2" key="1">
    <citation type="journal article" date="2013" name="Environ. Microbiol.">
        <title>Microbiota from the distal guts of lean and obese adolescents exhibit partial functional redundancy besides clear differences in community structure.</title>
        <authorList>
            <person name="Ferrer M."/>
            <person name="Ruiz A."/>
            <person name="Lanza F."/>
            <person name="Haange S.B."/>
            <person name="Oberbach A."/>
            <person name="Till H."/>
            <person name="Bargiela R."/>
            <person name="Campoy C."/>
            <person name="Segura M.T."/>
            <person name="Richter M."/>
            <person name="von Bergen M."/>
            <person name="Seifert J."/>
            <person name="Suarez A."/>
        </authorList>
    </citation>
    <scope>NUCLEOTIDE SEQUENCE</scope>
</reference>
<dbReference type="SUPFAM" id="SSF52540">
    <property type="entry name" value="P-loop containing nucleoside triphosphate hydrolases"/>
    <property type="match status" value="1"/>
</dbReference>
<dbReference type="GO" id="GO:0016887">
    <property type="term" value="F:ATP hydrolysis activity"/>
    <property type="evidence" value="ECO:0007669"/>
    <property type="project" value="InterPro"/>
</dbReference>
<dbReference type="EMBL" id="AJWZ01010645">
    <property type="protein sequence ID" value="EKC47860.1"/>
    <property type="molecule type" value="Genomic_DNA"/>
</dbReference>
<gene>
    <name evidence="2" type="ORF">OBE_15482</name>
</gene>
<dbReference type="Gene3D" id="3.40.50.300">
    <property type="entry name" value="P-loop containing nucleotide triphosphate hydrolases"/>
    <property type="match status" value="1"/>
</dbReference>
<dbReference type="GO" id="GO:0005524">
    <property type="term" value="F:ATP binding"/>
    <property type="evidence" value="ECO:0007669"/>
    <property type="project" value="UniProtKB-KW"/>
</dbReference>
<proteinExistence type="predicted"/>
<dbReference type="PANTHER" id="PTHR43394">
    <property type="entry name" value="ATP-DEPENDENT PERMEASE MDL1, MITOCHONDRIAL"/>
    <property type="match status" value="1"/>
</dbReference>
<sequence>QDFRLFAFSIRENVTAFQDKKDDLEEIYKITGIKNWIENLKEKDSTYIYKMFVENGVEPSGGQAQKLAIARALYKNAPIVVLDEPTAALDPISEYEVYNKFDKLVHGKTAIYISHRLSSCRFCDKIMVFENGSIVEEGSHKELMKNTNGLYFYMYNTQAKQYY</sequence>
<accession>K1S2B3</accession>
<feature type="non-terminal residue" evidence="2">
    <location>
        <position position="1"/>
    </location>
</feature>